<sequence>MTLNGQTGVRFAGKKIGSHFQAANCVGYKGLRLINETESLLC</sequence>
<dbReference type="EMBL" id="CP002159">
    <property type="protein sequence ID" value="ADL54641.1"/>
    <property type="molecule type" value="Genomic_DNA"/>
</dbReference>
<accession>D9SCV2</accession>
<reference evidence="1 2" key="1">
    <citation type="submission" date="2010-08" db="EMBL/GenBank/DDBJ databases">
        <title>Complete sequence of Gallionella capsiferriformans ES-2.</title>
        <authorList>
            <consortium name="US DOE Joint Genome Institute"/>
            <person name="Lucas S."/>
            <person name="Copeland A."/>
            <person name="Lapidus A."/>
            <person name="Cheng J.-F."/>
            <person name="Bruce D."/>
            <person name="Goodwin L."/>
            <person name="Pitluck S."/>
            <person name="Chertkov O."/>
            <person name="Davenport K.W."/>
            <person name="Detter J.C."/>
            <person name="Han C."/>
            <person name="Tapia R."/>
            <person name="Land M."/>
            <person name="Hauser L."/>
            <person name="Chang Y.-J."/>
            <person name="Jeffries C."/>
            <person name="Kyrpides N."/>
            <person name="Ivanova N."/>
            <person name="Mikhailova N."/>
            <person name="Shelobolina E.S."/>
            <person name="Picardal F."/>
            <person name="Roden E."/>
            <person name="Emerson D."/>
            <person name="Woyke T."/>
        </authorList>
    </citation>
    <scope>NUCLEOTIDE SEQUENCE [LARGE SCALE GENOMIC DNA]</scope>
    <source>
        <strain evidence="1 2">ES-2</strain>
    </source>
</reference>
<organism evidence="1 2">
    <name type="scientific">Gallionella capsiferriformans (strain ES-2)</name>
    <name type="common">Gallionella ferruginea capsiferriformans (strain ES-2)</name>
    <dbReference type="NCBI Taxonomy" id="395494"/>
    <lineage>
        <taxon>Bacteria</taxon>
        <taxon>Pseudomonadati</taxon>
        <taxon>Pseudomonadota</taxon>
        <taxon>Betaproteobacteria</taxon>
        <taxon>Nitrosomonadales</taxon>
        <taxon>Gallionellaceae</taxon>
        <taxon>Gallionella</taxon>
    </lineage>
</organism>
<dbReference type="AlphaFoldDB" id="D9SCV2"/>
<protein>
    <submittedName>
        <fullName evidence="1">Uncharacterized protein</fullName>
    </submittedName>
</protein>
<dbReference type="KEGG" id="gca:Galf_0599"/>
<name>D9SCV2_GALCS</name>
<dbReference type="Proteomes" id="UP000001235">
    <property type="component" value="Chromosome"/>
</dbReference>
<evidence type="ECO:0000313" key="1">
    <source>
        <dbReference type="EMBL" id="ADL54641.1"/>
    </source>
</evidence>
<keyword evidence="2" id="KW-1185">Reference proteome</keyword>
<proteinExistence type="predicted"/>
<gene>
    <name evidence="1" type="ordered locus">Galf_0599</name>
</gene>
<dbReference type="HOGENOM" id="CLU_3252004_0_0_4"/>
<evidence type="ECO:0000313" key="2">
    <source>
        <dbReference type="Proteomes" id="UP000001235"/>
    </source>
</evidence>